<keyword evidence="2" id="KW-1185">Reference proteome</keyword>
<evidence type="ECO:0000313" key="2">
    <source>
        <dbReference type="Proteomes" id="UP001482620"/>
    </source>
</evidence>
<sequence length="161" mass="17159">MTGLICSQEKALLLERAQMLACERLRQHLFRMTASTSSSVCNLGPNVTLFLSPLGASFFCVLQRCAAVPHDSRRGRRVVAGGACATVRSVDARPPPPDLRVVSAPDSDTPAAADTENTEGILNGANSHRHNNTTRPTLAWLGGNARLDDFTTSTSATVVLD</sequence>
<organism evidence="1 2">
    <name type="scientific">Ilyodon furcidens</name>
    <name type="common">goldbreast splitfin</name>
    <dbReference type="NCBI Taxonomy" id="33524"/>
    <lineage>
        <taxon>Eukaryota</taxon>
        <taxon>Metazoa</taxon>
        <taxon>Chordata</taxon>
        <taxon>Craniata</taxon>
        <taxon>Vertebrata</taxon>
        <taxon>Euteleostomi</taxon>
        <taxon>Actinopterygii</taxon>
        <taxon>Neopterygii</taxon>
        <taxon>Teleostei</taxon>
        <taxon>Neoteleostei</taxon>
        <taxon>Acanthomorphata</taxon>
        <taxon>Ovalentaria</taxon>
        <taxon>Atherinomorphae</taxon>
        <taxon>Cyprinodontiformes</taxon>
        <taxon>Goodeidae</taxon>
        <taxon>Ilyodon</taxon>
    </lineage>
</organism>
<name>A0ABV0UQD9_9TELE</name>
<gene>
    <name evidence="1" type="ORF">ILYODFUR_009270</name>
</gene>
<dbReference type="EMBL" id="JAHRIQ010081739">
    <property type="protein sequence ID" value="MEQ2247425.1"/>
    <property type="molecule type" value="Genomic_DNA"/>
</dbReference>
<reference evidence="1 2" key="1">
    <citation type="submission" date="2021-06" db="EMBL/GenBank/DDBJ databases">
        <authorList>
            <person name="Palmer J.M."/>
        </authorList>
    </citation>
    <scope>NUCLEOTIDE SEQUENCE [LARGE SCALE GENOMIC DNA]</scope>
    <source>
        <strain evidence="2">if_2019</strain>
        <tissue evidence="1">Muscle</tissue>
    </source>
</reference>
<dbReference type="Proteomes" id="UP001482620">
    <property type="component" value="Unassembled WGS sequence"/>
</dbReference>
<evidence type="ECO:0000313" key="1">
    <source>
        <dbReference type="EMBL" id="MEQ2247425.1"/>
    </source>
</evidence>
<protein>
    <submittedName>
        <fullName evidence="1">Uncharacterized protein</fullName>
    </submittedName>
</protein>
<comment type="caution">
    <text evidence="1">The sequence shown here is derived from an EMBL/GenBank/DDBJ whole genome shotgun (WGS) entry which is preliminary data.</text>
</comment>
<accession>A0ABV0UQD9</accession>
<proteinExistence type="predicted"/>